<dbReference type="InParanoid" id="K4AWN6"/>
<keyword evidence="3" id="KW-1185">Reference proteome</keyword>
<dbReference type="Gramene" id="Solyc01g066330.1.1">
    <property type="protein sequence ID" value="Solyc01g066330.1.1"/>
    <property type="gene ID" value="Solyc01g066330.1"/>
</dbReference>
<name>K4AWN6_SOLLC</name>
<feature type="region of interest" description="Disordered" evidence="1">
    <location>
        <begin position="298"/>
        <end position="327"/>
    </location>
</feature>
<accession>K4AWN6</accession>
<dbReference type="Proteomes" id="UP000004994">
    <property type="component" value="Chromosome 1"/>
</dbReference>
<dbReference type="HOGENOM" id="CLU_981424_0_0_1"/>
<dbReference type="AlphaFoldDB" id="K4AWN6"/>
<evidence type="ECO:0000256" key="1">
    <source>
        <dbReference type="SAM" id="MobiDB-lite"/>
    </source>
</evidence>
<dbReference type="PaxDb" id="4081-Solyc01g066330.1.1"/>
<organism evidence="2">
    <name type="scientific">Solanum lycopersicum</name>
    <name type="common">Tomato</name>
    <name type="synonym">Lycopersicon esculentum</name>
    <dbReference type="NCBI Taxonomy" id="4081"/>
    <lineage>
        <taxon>Eukaryota</taxon>
        <taxon>Viridiplantae</taxon>
        <taxon>Streptophyta</taxon>
        <taxon>Embryophyta</taxon>
        <taxon>Tracheophyta</taxon>
        <taxon>Spermatophyta</taxon>
        <taxon>Magnoliopsida</taxon>
        <taxon>eudicotyledons</taxon>
        <taxon>Gunneridae</taxon>
        <taxon>Pentapetalae</taxon>
        <taxon>asterids</taxon>
        <taxon>lamiids</taxon>
        <taxon>Solanales</taxon>
        <taxon>Solanaceae</taxon>
        <taxon>Solanoideae</taxon>
        <taxon>Solaneae</taxon>
        <taxon>Solanum</taxon>
        <taxon>Solanum subgen. Lycopersicon</taxon>
    </lineage>
</organism>
<feature type="compositionally biased region" description="Low complexity" evidence="1">
    <location>
        <begin position="68"/>
        <end position="80"/>
    </location>
</feature>
<feature type="region of interest" description="Disordered" evidence="1">
    <location>
        <begin position="59"/>
        <end position="83"/>
    </location>
</feature>
<sequence length="327" mass="37390">MDEAPKSYMDNIDHQDLYSSSIPWANEYDIGEEVELSKIFDMTQEHHVDTTIISQLPNVVSEEKQPMTTTNTSSNSSSDKNSSRITYPIILDDDDDYLLSYIYSLGLKNVSMLQEDGGTSTNVINQENPETTNYMIFQQPLPKIPILEKFEREASLKSMFIIDQPLRTSMDSWKEEENHKTKDMSHILTLEKLESHFIKSKLIVGQENGILCSLDNEFPQSISISSGGPIRRSPNRTSTKYQLFGKEMIHPNNNQGSCRIGQNSSESMFNIQQNFNEYMQGYGYPNEAITSRILNSRKENENGTPGQLQSNSWNTQDTTNWPWGPFH</sequence>
<feature type="compositionally biased region" description="Polar residues" evidence="1">
    <location>
        <begin position="302"/>
        <end position="321"/>
    </location>
</feature>
<dbReference type="PhylomeDB" id="K4AWN6"/>
<dbReference type="STRING" id="4081.K4AWN6"/>
<evidence type="ECO:0000313" key="3">
    <source>
        <dbReference type="Proteomes" id="UP000004994"/>
    </source>
</evidence>
<evidence type="ECO:0000313" key="2">
    <source>
        <dbReference type="EnsemblPlants" id="Solyc01g066330.1.1"/>
    </source>
</evidence>
<protein>
    <submittedName>
        <fullName evidence="2">Uncharacterized protein</fullName>
    </submittedName>
</protein>
<dbReference type="OMA" id="FGKEMIH"/>
<dbReference type="EnsemblPlants" id="Solyc01g066330.1.1">
    <property type="protein sequence ID" value="Solyc01g066330.1.1"/>
    <property type="gene ID" value="Solyc01g066330.1"/>
</dbReference>
<proteinExistence type="predicted"/>
<reference evidence="2" key="1">
    <citation type="journal article" date="2012" name="Nature">
        <title>The tomato genome sequence provides insights into fleshy fruit evolution.</title>
        <authorList>
            <consortium name="Tomato Genome Consortium"/>
        </authorList>
    </citation>
    <scope>NUCLEOTIDE SEQUENCE [LARGE SCALE GENOMIC DNA]</scope>
    <source>
        <strain evidence="2">cv. Heinz 1706</strain>
    </source>
</reference>
<reference evidence="2" key="2">
    <citation type="submission" date="2015-06" db="UniProtKB">
        <authorList>
            <consortium name="EnsemblPlants"/>
        </authorList>
    </citation>
    <scope>IDENTIFICATION</scope>
    <source>
        <strain evidence="2">cv. Heinz 1706</strain>
    </source>
</reference>